<feature type="transmembrane region" description="Helical" evidence="1">
    <location>
        <begin position="83"/>
        <end position="102"/>
    </location>
</feature>
<evidence type="ECO:0000313" key="3">
    <source>
        <dbReference type="Proteomes" id="UP000603200"/>
    </source>
</evidence>
<dbReference type="Proteomes" id="UP000603200">
    <property type="component" value="Unassembled WGS sequence"/>
</dbReference>
<keyword evidence="1" id="KW-1133">Transmembrane helix</keyword>
<evidence type="ECO:0008006" key="4">
    <source>
        <dbReference type="Google" id="ProtNLM"/>
    </source>
</evidence>
<reference evidence="2 3" key="1">
    <citation type="submission" date="2021-01" db="EMBL/GenBank/DDBJ databases">
        <title>Whole genome shotgun sequence of Actinoplanes humidus NBRC 14915.</title>
        <authorList>
            <person name="Komaki H."/>
            <person name="Tamura T."/>
        </authorList>
    </citation>
    <scope>NUCLEOTIDE SEQUENCE [LARGE SCALE GENOMIC DNA]</scope>
    <source>
        <strain evidence="2 3">NBRC 14915</strain>
    </source>
</reference>
<evidence type="ECO:0000256" key="1">
    <source>
        <dbReference type="SAM" id="Phobius"/>
    </source>
</evidence>
<sequence length="142" mass="14788">MAHYPLDHHLRQPYRLLAAASGLYLTVAGLLGVAASWGESFFGHGSDWALGLRFNPAGAWLSTLAGLAVLAAAALGGNVHHRVSMVLGWAIMAVSMVVLAAIQTDANFLNVSMVNVIVLALLGLVVLTAGLYGQVRTAGNRA</sequence>
<feature type="transmembrane region" description="Helical" evidence="1">
    <location>
        <begin position="108"/>
        <end position="132"/>
    </location>
</feature>
<feature type="transmembrane region" description="Helical" evidence="1">
    <location>
        <begin position="57"/>
        <end position="76"/>
    </location>
</feature>
<feature type="transmembrane region" description="Helical" evidence="1">
    <location>
        <begin position="16"/>
        <end position="37"/>
    </location>
</feature>
<keyword evidence="3" id="KW-1185">Reference proteome</keyword>
<proteinExistence type="predicted"/>
<organism evidence="2 3">
    <name type="scientific">Winogradskya humida</name>
    <dbReference type="NCBI Taxonomy" id="113566"/>
    <lineage>
        <taxon>Bacteria</taxon>
        <taxon>Bacillati</taxon>
        <taxon>Actinomycetota</taxon>
        <taxon>Actinomycetes</taxon>
        <taxon>Micromonosporales</taxon>
        <taxon>Micromonosporaceae</taxon>
        <taxon>Winogradskya</taxon>
    </lineage>
</organism>
<protein>
    <recommendedName>
        <fullName evidence="4">DUF4383 domain-containing protein</fullName>
    </recommendedName>
</protein>
<dbReference type="RefSeq" id="WP_203838261.1">
    <property type="nucleotide sequence ID" value="NZ_BAAATV010000010.1"/>
</dbReference>
<keyword evidence="1" id="KW-0472">Membrane</keyword>
<keyword evidence="1" id="KW-0812">Transmembrane</keyword>
<accession>A0ABQ3ZRB2</accession>
<gene>
    <name evidence="2" type="ORF">Ahu01nite_042260</name>
</gene>
<comment type="caution">
    <text evidence="2">The sequence shown here is derived from an EMBL/GenBank/DDBJ whole genome shotgun (WGS) entry which is preliminary data.</text>
</comment>
<name>A0ABQ3ZRB2_9ACTN</name>
<evidence type="ECO:0000313" key="2">
    <source>
        <dbReference type="EMBL" id="GIE21124.1"/>
    </source>
</evidence>
<dbReference type="EMBL" id="BOMN01000053">
    <property type="protein sequence ID" value="GIE21124.1"/>
    <property type="molecule type" value="Genomic_DNA"/>
</dbReference>